<dbReference type="NCBIfam" id="NF037970">
    <property type="entry name" value="vanZ_1"/>
    <property type="match status" value="1"/>
</dbReference>
<proteinExistence type="predicted"/>
<accession>A0A0R1SEF4</accession>
<feature type="transmembrane region" description="Helical" evidence="1">
    <location>
        <begin position="12"/>
        <end position="31"/>
    </location>
</feature>
<dbReference type="EMBL" id="AZFA01000004">
    <property type="protein sequence ID" value="KRL67631.1"/>
    <property type="molecule type" value="Genomic_DNA"/>
</dbReference>
<keyword evidence="1" id="KW-1133">Transmembrane helix</keyword>
<dbReference type="Proteomes" id="UP000051647">
    <property type="component" value="Unassembled WGS sequence"/>
</dbReference>
<protein>
    <recommendedName>
        <fullName evidence="2">VanZ-like domain-containing protein</fullName>
    </recommendedName>
</protein>
<dbReference type="InterPro" id="IPR006976">
    <property type="entry name" value="VanZ-like"/>
</dbReference>
<name>A0A0R1SEF4_9LACO</name>
<feature type="domain" description="VanZ-like" evidence="2">
    <location>
        <begin position="12"/>
        <end position="161"/>
    </location>
</feature>
<keyword evidence="1" id="KW-0812">Transmembrane</keyword>
<feature type="transmembrane region" description="Helical" evidence="1">
    <location>
        <begin position="110"/>
        <end position="127"/>
    </location>
</feature>
<dbReference type="RefSeq" id="WP_010624184.1">
    <property type="nucleotide sequence ID" value="NZ_AZFA01000004.1"/>
</dbReference>
<dbReference type="AlphaFoldDB" id="A0A0R1SEF4"/>
<evidence type="ECO:0000313" key="3">
    <source>
        <dbReference type="EMBL" id="KRL67631.1"/>
    </source>
</evidence>
<dbReference type="PATRIC" id="fig|1423815.3.peg.1694"/>
<dbReference type="Pfam" id="PF04892">
    <property type="entry name" value="VanZ"/>
    <property type="match status" value="1"/>
</dbReference>
<dbReference type="eggNOG" id="COG5652">
    <property type="taxonomic scope" value="Bacteria"/>
</dbReference>
<feature type="transmembrane region" description="Helical" evidence="1">
    <location>
        <begin position="85"/>
        <end position="103"/>
    </location>
</feature>
<sequence length="180" mass="20986">MHKKLKNNQKWFWLGVILVELVLFISSSLTYKQQTTIPFMEKYLGSNNRPFYSFLKGTGFHYGGKYQSLGNDGYFNFLEFFIRKGAHFGIYFLLGLFICLALYSYFSNNWFLRIFIPWMSATGLAAFDEFHQGITGGRSPMIADVILDSFGSICAILIVLFIIYLISRHQKKRHPFSMEY</sequence>
<dbReference type="PIRSF" id="PIRSF019083">
    <property type="entry name" value="UCP019083_VanZ"/>
    <property type="match status" value="1"/>
</dbReference>
<organism evidence="3 4">
    <name type="scientific">Companilactobacillus versmoldensis DSM 14857 = KCTC 3814</name>
    <dbReference type="NCBI Taxonomy" id="1423815"/>
    <lineage>
        <taxon>Bacteria</taxon>
        <taxon>Bacillati</taxon>
        <taxon>Bacillota</taxon>
        <taxon>Bacilli</taxon>
        <taxon>Lactobacillales</taxon>
        <taxon>Lactobacillaceae</taxon>
        <taxon>Companilactobacillus</taxon>
    </lineage>
</organism>
<evidence type="ECO:0000313" key="4">
    <source>
        <dbReference type="Proteomes" id="UP000051647"/>
    </source>
</evidence>
<keyword evidence="4" id="KW-1185">Reference proteome</keyword>
<comment type="caution">
    <text evidence="3">The sequence shown here is derived from an EMBL/GenBank/DDBJ whole genome shotgun (WGS) entry which is preliminary data.</text>
</comment>
<evidence type="ECO:0000259" key="2">
    <source>
        <dbReference type="Pfam" id="PF04892"/>
    </source>
</evidence>
<reference evidence="3 4" key="1">
    <citation type="journal article" date="2015" name="Genome Announc.">
        <title>Expanding the biotechnology potential of lactobacilli through comparative genomics of 213 strains and associated genera.</title>
        <authorList>
            <person name="Sun Z."/>
            <person name="Harris H.M."/>
            <person name="McCann A."/>
            <person name="Guo C."/>
            <person name="Argimon S."/>
            <person name="Zhang W."/>
            <person name="Yang X."/>
            <person name="Jeffery I.B."/>
            <person name="Cooney J.C."/>
            <person name="Kagawa T.F."/>
            <person name="Liu W."/>
            <person name="Song Y."/>
            <person name="Salvetti E."/>
            <person name="Wrobel A."/>
            <person name="Rasinkangas P."/>
            <person name="Parkhill J."/>
            <person name="Rea M.C."/>
            <person name="O'Sullivan O."/>
            <person name="Ritari J."/>
            <person name="Douillard F.P."/>
            <person name="Paul Ross R."/>
            <person name="Yang R."/>
            <person name="Briner A.E."/>
            <person name="Felis G.E."/>
            <person name="de Vos W.M."/>
            <person name="Barrangou R."/>
            <person name="Klaenhammer T.R."/>
            <person name="Caufield P.W."/>
            <person name="Cui Y."/>
            <person name="Zhang H."/>
            <person name="O'Toole P.W."/>
        </authorList>
    </citation>
    <scope>NUCLEOTIDE SEQUENCE [LARGE SCALE GENOMIC DNA]</scope>
    <source>
        <strain evidence="3 4">DSM 14857</strain>
    </source>
</reference>
<dbReference type="OrthoDB" id="291892at2"/>
<dbReference type="STRING" id="1423815.FC27_GL001656"/>
<gene>
    <name evidence="3" type="ORF">FC27_GL001656</name>
</gene>
<dbReference type="InterPro" id="IPR016747">
    <property type="entry name" value="Phosphotransbutyrylase"/>
</dbReference>
<keyword evidence="1" id="KW-0472">Membrane</keyword>
<feature type="transmembrane region" description="Helical" evidence="1">
    <location>
        <begin position="147"/>
        <end position="166"/>
    </location>
</feature>
<evidence type="ECO:0000256" key="1">
    <source>
        <dbReference type="SAM" id="Phobius"/>
    </source>
</evidence>